<evidence type="ECO:0000313" key="2">
    <source>
        <dbReference type="EMBL" id="MFB9148697.1"/>
    </source>
</evidence>
<keyword evidence="1" id="KW-0472">Membrane</keyword>
<dbReference type="RefSeq" id="WP_377066874.1">
    <property type="nucleotide sequence ID" value="NZ_JBHMEC010000004.1"/>
</dbReference>
<accession>A0ABV5HW89</accession>
<sequence>MSDRDATRGITLLELVVAVLVLAMATIAALRSTEHATRALGGETARVLALQVALNRAEEYRLYGARAAGGLPREVRYGTTLWRLDVTEEPTRAGHVLATIGARAEAGPGARIAVIAPRRVTP</sequence>
<reference evidence="2 3" key="1">
    <citation type="submission" date="2024-09" db="EMBL/GenBank/DDBJ databases">
        <authorList>
            <person name="Sun Q."/>
            <person name="Mori K."/>
        </authorList>
    </citation>
    <scope>NUCLEOTIDE SEQUENCE [LARGE SCALE GENOMIC DNA]</scope>
    <source>
        <strain evidence="2 3">CECT 9424</strain>
    </source>
</reference>
<organism evidence="2 3">
    <name type="scientific">Roseovarius ramblicola</name>
    <dbReference type="NCBI Taxonomy" id="2022336"/>
    <lineage>
        <taxon>Bacteria</taxon>
        <taxon>Pseudomonadati</taxon>
        <taxon>Pseudomonadota</taxon>
        <taxon>Alphaproteobacteria</taxon>
        <taxon>Rhodobacterales</taxon>
        <taxon>Roseobacteraceae</taxon>
        <taxon>Roseovarius</taxon>
    </lineage>
</organism>
<comment type="caution">
    <text evidence="2">The sequence shown here is derived from an EMBL/GenBank/DDBJ whole genome shotgun (WGS) entry which is preliminary data.</text>
</comment>
<dbReference type="EMBL" id="JBHMEC010000004">
    <property type="protein sequence ID" value="MFB9148697.1"/>
    <property type="molecule type" value="Genomic_DNA"/>
</dbReference>
<feature type="transmembrane region" description="Helical" evidence="1">
    <location>
        <begin position="12"/>
        <end position="30"/>
    </location>
</feature>
<dbReference type="Proteomes" id="UP001589670">
    <property type="component" value="Unassembled WGS sequence"/>
</dbReference>
<gene>
    <name evidence="2" type="ORF">ACFFU4_02900</name>
</gene>
<proteinExistence type="predicted"/>
<dbReference type="PROSITE" id="PS00409">
    <property type="entry name" value="PROKAR_NTER_METHYL"/>
    <property type="match status" value="1"/>
</dbReference>
<dbReference type="InterPro" id="IPR012902">
    <property type="entry name" value="N_methyl_site"/>
</dbReference>
<keyword evidence="1" id="KW-0812">Transmembrane</keyword>
<evidence type="ECO:0000313" key="3">
    <source>
        <dbReference type="Proteomes" id="UP001589670"/>
    </source>
</evidence>
<evidence type="ECO:0000256" key="1">
    <source>
        <dbReference type="SAM" id="Phobius"/>
    </source>
</evidence>
<name>A0ABV5HW89_9RHOB</name>
<protein>
    <submittedName>
        <fullName evidence="2">Prepilin-type N-terminal cleavage/methylation domain-containing protein</fullName>
    </submittedName>
</protein>
<keyword evidence="1" id="KW-1133">Transmembrane helix</keyword>
<keyword evidence="3" id="KW-1185">Reference proteome</keyword>